<dbReference type="AlphaFoldDB" id="A0A7C5Z0L8"/>
<keyword evidence="1" id="KW-0732">Signal</keyword>
<feature type="signal peptide" evidence="1">
    <location>
        <begin position="1"/>
        <end position="31"/>
    </location>
</feature>
<organism evidence="2">
    <name type="scientific">Caldicellulosiruptor owensensis</name>
    <dbReference type="NCBI Taxonomy" id="55205"/>
    <lineage>
        <taxon>Bacteria</taxon>
        <taxon>Bacillati</taxon>
        <taxon>Bacillota</taxon>
        <taxon>Bacillota incertae sedis</taxon>
        <taxon>Caldicellulosiruptorales</taxon>
        <taxon>Caldicellulosiruptoraceae</taxon>
        <taxon>Caldicellulosiruptor</taxon>
    </lineage>
</organism>
<protein>
    <submittedName>
        <fullName evidence="2">Uncharacterized protein</fullName>
    </submittedName>
</protein>
<dbReference type="NCBIfam" id="NF047340">
    <property type="entry name" value="Athe_2463_dom"/>
    <property type="match status" value="1"/>
</dbReference>
<gene>
    <name evidence="2" type="ORF">ENL71_05530</name>
</gene>
<feature type="chain" id="PRO_5027918065" evidence="1">
    <location>
        <begin position="32"/>
        <end position="562"/>
    </location>
</feature>
<evidence type="ECO:0000313" key="2">
    <source>
        <dbReference type="EMBL" id="HHS01971.1"/>
    </source>
</evidence>
<sequence length="562" mass="64002">MRRSMCNRATTFLVAALFLFSLCSVHQSTVADVGQYGEPEPLTVPADKIKKHLSPEALYKIEHGINGYGKKEKYEGGSVIVYYVIPFNRELSALHKGLPIYGSPEDVKENFDYSERPGFKEDPKGAYWAIKNEKGIYIPVKPGTAGAVRGWFRYAGISNFGMPATEINFPPDVPYRAVNKGVKILRDPWTNPVARSISEVVRAYYEGNRPNSYDQMFEIWLKDYMYADMKGQTLRDALLQAGLNPDDYENLKHYVMPVTDQKEEKAAAVVLILQYPDGQMVYRTYERVESYPSNDSPYDQGYLMPAKVSYKATIKFDRNVIYTKYHPTVSSQAIDPKRQSYVRIDVRIWNIGYYIKVPEYDTVTWRDSEGNPYTAVILKGYNLEFIPATEVSYVPPYARVVRYKGAGIKIESPYRVENVQTLSNSISYTVYFMFDKAGKSNPSEESNITNINYNSSTDSKIFFPFIAKINGQTFNVNTLVKDNVPVNTFTATLVDPPGPDKTKIYRVLHLREKKTENCVLTTDGQLSFTAQVSYLNTTPQIGIFRTSDASLTWSIERNIYPQ</sequence>
<accession>A0A7C5Z0L8</accession>
<dbReference type="EMBL" id="DRUZ01000070">
    <property type="protein sequence ID" value="HHS01971.1"/>
    <property type="molecule type" value="Genomic_DNA"/>
</dbReference>
<evidence type="ECO:0000256" key="1">
    <source>
        <dbReference type="SAM" id="SignalP"/>
    </source>
</evidence>
<name>A0A7C5Z0L8_9FIRM</name>
<proteinExistence type="predicted"/>
<comment type="caution">
    <text evidence="2">The sequence shown here is derived from an EMBL/GenBank/DDBJ whole genome shotgun (WGS) entry which is preliminary data.</text>
</comment>
<reference evidence="2" key="1">
    <citation type="journal article" date="2020" name="mSystems">
        <title>Genome- and Community-Level Interaction Insights into Carbon Utilization and Element Cycling Functions of Hydrothermarchaeota in Hydrothermal Sediment.</title>
        <authorList>
            <person name="Zhou Z."/>
            <person name="Liu Y."/>
            <person name="Xu W."/>
            <person name="Pan J."/>
            <person name="Luo Z.H."/>
            <person name="Li M."/>
        </authorList>
    </citation>
    <scope>NUCLEOTIDE SEQUENCE [LARGE SCALE GENOMIC DNA]</scope>
    <source>
        <strain evidence="2">SpSt-102</strain>
    </source>
</reference>